<keyword evidence="4 8" id="KW-0378">Hydrolase</keyword>
<dbReference type="InParanoid" id="A0A139WNG7"/>
<evidence type="ECO:0000259" key="10">
    <source>
        <dbReference type="PROSITE" id="PS51845"/>
    </source>
</evidence>
<dbReference type="AlphaFoldDB" id="A0A139WNG7"/>
<sequence length="1135" mass="131328">MAHMTKKRHVLKIKGNNKTNAKESNKPDKSSVWRVIAPFVTVPLKKPQKEVEDEQFSFYLKKKPAVLLRDLSTFMSDSVDLPSLFHETADVLQKVTKASWVTLYLVDRATNEIYVSHPNTTRERHKVKWKIEEQSTVATYVAKKMEYVVVEDVLLDIRFPEGIGYDASTIPRSVMCIPIVTPDGDCFAVIEFVKEYHLKCFVQDDLKICVMVTAWMGVAIHQNQERLALKRQQELNDYLLDLVKCYFEDHVLMEKLMSEVVKFAKITLGAERGSFFIIDKDSDEMIAHLFDEGGQTEGPGRKVRFSKERGIAGLVARTGQTVNIKDAYNDSRFNKEIDQRTGFITRSILCMPILGKNGVLGVVQVVNKKNGGCFSSNDENLFKTFSLYCSMAVHYTNIHSEIKKQTYLNKINLKVIKLQQVPCLHDLTNFTDRSYVNIPVEFDSFTWSINNSDELVYLPQYILYIMTQLISVSEINLNVMKKFILTVRKFYRDLPYHNFEHAFTVCHCMYLVLKRNLDQFSKLEVKALLIAALCHDIDHPGFTNNFLQIIKDDIAILYEAPALENHHWEVTKMILNDHDIFPKMSGQERELFHSEIQKAILATDLSTFFQTRVTLAKLYNAKTFDRYNPSHRVKMKAIIINACDFSGLSKPFLAAKRIVDQLYRMVDNWVEFGLSLIAGEFYKQGDLEKELGQCPLSVMDRGKENCIPEDQIRFLKRNAIILQNLSNICMPILGKNGVLGVVQVVNKKNGGCFSSNDENLFKTFSLYCSMAVHYTNIHSEIKKQTYLNKINLKVIKLQQVPCLHDLTNFTDRSYVNIPVEFDSFTWSINNSDELVYLPQYILYIMTQLISVSEINLNVMKKFILTVRKFYRDLPYHNFEHAFTVCHCMYLVLKRNLDQFSKLEVKALLIAALCHDIDHPGFTNNFLQIIKDDIAILYEAPALENHHWEVTKMIQNDHDIFPKMSGQERELFHSEIQKAILATDLSTFFQTRVTLAKLYNAKTFDRYNPSHRVKMKAIIINACDFSGLSKPFLAAKRIVDQLYREFYKQGDLEKELGQCPLSVMDRGKENCIPEDQIRFLKVVVIPCVEIIRVILPNCRELYNGTLRLRQTWEDIIKNTGRKIWRQDDSIVNPTYI</sequence>
<feature type="domain" description="PDEase" evidence="10">
    <location>
        <begin position="416"/>
        <end position="784"/>
    </location>
</feature>
<dbReference type="InterPro" id="IPR023088">
    <property type="entry name" value="PDEase"/>
</dbReference>
<protein>
    <recommendedName>
        <fullName evidence="8">Phosphodiesterase</fullName>
        <ecNumber evidence="8">3.1.4.-</ecNumber>
    </recommendedName>
</protein>
<dbReference type="GO" id="GO:0046872">
    <property type="term" value="F:metal ion binding"/>
    <property type="evidence" value="ECO:0007669"/>
    <property type="project" value="UniProtKB-KW"/>
</dbReference>
<dbReference type="FunFam" id="1.10.1300.10:FF:000034">
    <property type="entry name" value="Phosphodiesterase"/>
    <property type="match status" value="2"/>
</dbReference>
<dbReference type="EC" id="3.1.4.-" evidence="8"/>
<feature type="binding site" evidence="6">
    <location>
        <position position="1023"/>
    </location>
    <ligand>
        <name>AMP</name>
        <dbReference type="ChEBI" id="CHEBI:456215"/>
    </ligand>
</feature>
<dbReference type="InterPro" id="IPR003018">
    <property type="entry name" value="GAF"/>
</dbReference>
<dbReference type="SMART" id="SM00471">
    <property type="entry name" value="HDc"/>
    <property type="match status" value="2"/>
</dbReference>
<evidence type="ECO:0000313" key="11">
    <source>
        <dbReference type="EMBL" id="KYB29482.1"/>
    </source>
</evidence>
<dbReference type="Pfam" id="PF01590">
    <property type="entry name" value="GAF"/>
    <property type="match status" value="2"/>
</dbReference>
<dbReference type="SUPFAM" id="SSF109604">
    <property type="entry name" value="HD-domain/PDEase-like"/>
    <property type="match status" value="2"/>
</dbReference>
<dbReference type="FunFam" id="3.30.450.40:FF:000138">
    <property type="entry name" value="Phosphodiesterase"/>
    <property type="match status" value="1"/>
</dbReference>
<dbReference type="Gene3D" id="3.30.450.40">
    <property type="match status" value="3"/>
</dbReference>
<feature type="region of interest" description="Disordered" evidence="9">
    <location>
        <begin position="1"/>
        <end position="29"/>
    </location>
</feature>
<dbReference type="eggNOG" id="KOG3689">
    <property type="taxonomic scope" value="Eukaryota"/>
</dbReference>
<feature type="binding site" evidence="6">
    <location>
        <begin position="876"/>
        <end position="880"/>
    </location>
    <ligand>
        <name>AMP</name>
        <dbReference type="ChEBI" id="CHEBI:456215"/>
    </ligand>
</feature>
<keyword evidence="2" id="KW-0140">cGMP</keyword>
<gene>
    <name evidence="11" type="primary">AUGUSTUS-3.0.2_32023</name>
    <name evidence="11" type="ORF">TcasGA2_TC032023</name>
</gene>
<dbReference type="GO" id="GO:0010754">
    <property type="term" value="P:negative regulation of cGMP-mediated signaling"/>
    <property type="evidence" value="ECO:0000318"/>
    <property type="project" value="GO_Central"/>
</dbReference>
<keyword evidence="3 7" id="KW-0479">Metal-binding</keyword>
<comment type="cofactor">
    <cofactor evidence="8">
        <name>a divalent metal cation</name>
        <dbReference type="ChEBI" id="CHEBI:60240"/>
    </cofactor>
    <text evidence="8">Binds 2 divalent metal cations per subunit. Site 1 may preferentially bind zinc ions, while site 2 has a preference for magnesium and/or manganese ions.</text>
</comment>
<dbReference type="InterPro" id="IPR023174">
    <property type="entry name" value="PDEase_CS"/>
</dbReference>
<evidence type="ECO:0000256" key="6">
    <source>
        <dbReference type="PIRSR" id="PIRSR623088-2"/>
    </source>
</evidence>
<proteinExistence type="inferred from homology"/>
<feature type="compositionally biased region" description="Basic residues" evidence="9">
    <location>
        <begin position="1"/>
        <end position="12"/>
    </location>
</feature>
<dbReference type="PROSITE" id="PS00126">
    <property type="entry name" value="PDEASE_I_1"/>
    <property type="match status" value="2"/>
</dbReference>
<dbReference type="GO" id="GO:0141162">
    <property type="term" value="P:negative regulation of cAMP/PKA signal transduction"/>
    <property type="evidence" value="ECO:0000318"/>
    <property type="project" value="GO_Central"/>
</dbReference>
<evidence type="ECO:0000256" key="4">
    <source>
        <dbReference type="ARBA" id="ARBA00022801"/>
    </source>
</evidence>
<evidence type="ECO:0000256" key="7">
    <source>
        <dbReference type="PIRSR" id="PIRSR623088-3"/>
    </source>
</evidence>
<dbReference type="GO" id="GO:0007165">
    <property type="term" value="P:signal transduction"/>
    <property type="evidence" value="ECO:0007669"/>
    <property type="project" value="InterPro"/>
</dbReference>
<feature type="domain" description="PDEase" evidence="10">
    <location>
        <begin position="795"/>
        <end position="1118"/>
    </location>
</feature>
<dbReference type="InterPro" id="IPR029016">
    <property type="entry name" value="GAF-like_dom_sf"/>
</dbReference>
<dbReference type="PANTHER" id="PTHR11347">
    <property type="entry name" value="CYCLIC NUCLEOTIDE PHOSPHODIESTERASE"/>
    <property type="match status" value="1"/>
</dbReference>
<dbReference type="SMART" id="SM00065">
    <property type="entry name" value="GAF"/>
    <property type="match status" value="3"/>
</dbReference>
<feature type="binding site" evidence="6">
    <location>
        <position position="1075"/>
    </location>
    <ligand>
        <name>AMP</name>
        <dbReference type="ChEBI" id="CHEBI:456215"/>
    </ligand>
</feature>
<feature type="binding site" evidence="7">
    <location>
        <position position="880"/>
    </location>
    <ligand>
        <name>Zn(2+)</name>
        <dbReference type="ChEBI" id="CHEBI:29105"/>
        <label>1</label>
    </ligand>
</feature>
<dbReference type="EMBL" id="KQ971311">
    <property type="protein sequence ID" value="KYB29482.1"/>
    <property type="molecule type" value="Genomic_DNA"/>
</dbReference>
<accession>A0A139WNG7</accession>
<dbReference type="GO" id="GO:0004115">
    <property type="term" value="F:3',5'-cyclic-AMP phosphodiesterase activity"/>
    <property type="evidence" value="ECO:0000318"/>
    <property type="project" value="GO_Central"/>
</dbReference>
<dbReference type="GO" id="GO:0047555">
    <property type="term" value="F:3',5'-cyclic-GMP phosphodiesterase activity"/>
    <property type="evidence" value="ECO:0000318"/>
    <property type="project" value="GO_Central"/>
</dbReference>
<dbReference type="Gene3D" id="1.10.1300.10">
    <property type="entry name" value="3'5'-cyclic nucleotide phosphodiesterase, catalytic domain"/>
    <property type="match status" value="2"/>
</dbReference>
<feature type="binding site" evidence="7">
    <location>
        <position position="915"/>
    </location>
    <ligand>
        <name>Zn(2+)</name>
        <dbReference type="ChEBI" id="CHEBI:29105"/>
        <label>2</label>
    </ligand>
</feature>
<dbReference type="GO" id="GO:0004118">
    <property type="term" value="F:3',5'-cGMP-stimulated cyclic-nucleotide phosphodiesterase activity"/>
    <property type="evidence" value="ECO:0000318"/>
    <property type="project" value="GO_Central"/>
</dbReference>
<evidence type="ECO:0000256" key="3">
    <source>
        <dbReference type="ARBA" id="ARBA00022723"/>
    </source>
</evidence>
<evidence type="ECO:0000256" key="1">
    <source>
        <dbReference type="ARBA" id="ARBA00007648"/>
    </source>
</evidence>
<name>A0A139WNG7_TRICA</name>
<feature type="binding site" evidence="6">
    <location>
        <position position="915"/>
    </location>
    <ligand>
        <name>AMP</name>
        <dbReference type="ChEBI" id="CHEBI:456215"/>
    </ligand>
</feature>
<evidence type="ECO:0000313" key="12">
    <source>
        <dbReference type="Proteomes" id="UP000007266"/>
    </source>
</evidence>
<comment type="similarity">
    <text evidence="1 8">Belongs to the cyclic nucleotide phosphodiesterase family.</text>
</comment>
<dbReference type="SUPFAM" id="SSF55781">
    <property type="entry name" value="GAF domain-like"/>
    <property type="match status" value="3"/>
</dbReference>
<evidence type="ECO:0000256" key="8">
    <source>
        <dbReference type="RuleBase" id="RU363067"/>
    </source>
</evidence>
<evidence type="ECO:0000256" key="9">
    <source>
        <dbReference type="SAM" id="MobiDB-lite"/>
    </source>
</evidence>
<evidence type="ECO:0000256" key="5">
    <source>
        <dbReference type="PIRSR" id="PIRSR623088-1"/>
    </source>
</evidence>
<evidence type="ECO:0000256" key="2">
    <source>
        <dbReference type="ARBA" id="ARBA00022535"/>
    </source>
</evidence>
<keyword evidence="12" id="KW-1185">Reference proteome</keyword>
<organism evidence="11 12">
    <name type="scientific">Tribolium castaneum</name>
    <name type="common">Red flour beetle</name>
    <dbReference type="NCBI Taxonomy" id="7070"/>
    <lineage>
        <taxon>Eukaryota</taxon>
        <taxon>Metazoa</taxon>
        <taxon>Ecdysozoa</taxon>
        <taxon>Arthropoda</taxon>
        <taxon>Hexapoda</taxon>
        <taxon>Insecta</taxon>
        <taxon>Pterygota</taxon>
        <taxon>Neoptera</taxon>
        <taxon>Endopterygota</taxon>
        <taxon>Coleoptera</taxon>
        <taxon>Polyphaga</taxon>
        <taxon>Cucujiformia</taxon>
        <taxon>Tenebrionidae</taxon>
        <taxon>Tenebrionidae incertae sedis</taxon>
        <taxon>Tribolium</taxon>
    </lineage>
</organism>
<reference evidence="11 12" key="2">
    <citation type="journal article" date="2010" name="Nucleic Acids Res.">
        <title>BeetleBase in 2010: revisions to provide comprehensive genomic information for Tribolium castaneum.</title>
        <authorList>
            <person name="Kim H.S."/>
            <person name="Murphy T."/>
            <person name="Xia J."/>
            <person name="Caragea D."/>
            <person name="Park Y."/>
            <person name="Beeman R.W."/>
            <person name="Lorenzen M.D."/>
            <person name="Butcher S."/>
            <person name="Manak J.R."/>
            <person name="Brown S.J."/>
        </authorList>
    </citation>
    <scope>GENOME REANNOTATION</scope>
    <source>
        <strain evidence="11 12">Georgia GA2</strain>
    </source>
</reference>
<feature type="binding site" evidence="7">
    <location>
        <position position="914"/>
    </location>
    <ligand>
        <name>Zn(2+)</name>
        <dbReference type="ChEBI" id="CHEBI:29105"/>
        <label>1</label>
    </ligand>
</feature>
<dbReference type="InterPro" id="IPR002073">
    <property type="entry name" value="PDEase_catalytic_dom"/>
</dbReference>
<feature type="compositionally biased region" description="Basic and acidic residues" evidence="9">
    <location>
        <begin position="20"/>
        <end position="29"/>
    </location>
</feature>
<feature type="binding site" evidence="7">
    <location>
        <position position="915"/>
    </location>
    <ligand>
        <name>Zn(2+)</name>
        <dbReference type="ChEBI" id="CHEBI:29105"/>
        <label>1</label>
    </ligand>
</feature>
<reference evidence="11 12" key="1">
    <citation type="journal article" date="2008" name="Nature">
        <title>The genome of the model beetle and pest Tribolium castaneum.</title>
        <authorList>
            <consortium name="Tribolium Genome Sequencing Consortium"/>
            <person name="Richards S."/>
            <person name="Gibbs R.A."/>
            <person name="Weinstock G.M."/>
            <person name="Brown S.J."/>
            <person name="Denell R."/>
            <person name="Beeman R.W."/>
            <person name="Gibbs R."/>
            <person name="Beeman R.W."/>
            <person name="Brown S.J."/>
            <person name="Bucher G."/>
            <person name="Friedrich M."/>
            <person name="Grimmelikhuijzen C.J."/>
            <person name="Klingler M."/>
            <person name="Lorenzen M."/>
            <person name="Richards S."/>
            <person name="Roth S."/>
            <person name="Schroder R."/>
            <person name="Tautz D."/>
            <person name="Zdobnov E.M."/>
            <person name="Muzny D."/>
            <person name="Gibbs R.A."/>
            <person name="Weinstock G.M."/>
            <person name="Attaway T."/>
            <person name="Bell S."/>
            <person name="Buhay C.J."/>
            <person name="Chandrabose M.N."/>
            <person name="Chavez D."/>
            <person name="Clerk-Blankenburg K.P."/>
            <person name="Cree A."/>
            <person name="Dao M."/>
            <person name="Davis C."/>
            <person name="Chacko J."/>
            <person name="Dinh H."/>
            <person name="Dugan-Rocha S."/>
            <person name="Fowler G."/>
            <person name="Garner T.T."/>
            <person name="Garnes J."/>
            <person name="Gnirke A."/>
            <person name="Hawes A."/>
            <person name="Hernandez J."/>
            <person name="Hines S."/>
            <person name="Holder M."/>
            <person name="Hume J."/>
            <person name="Jhangiani S.N."/>
            <person name="Joshi V."/>
            <person name="Khan Z.M."/>
            <person name="Jackson L."/>
            <person name="Kovar C."/>
            <person name="Kowis A."/>
            <person name="Lee S."/>
            <person name="Lewis L.R."/>
            <person name="Margolis J."/>
            <person name="Morgan M."/>
            <person name="Nazareth L.V."/>
            <person name="Nguyen N."/>
            <person name="Okwuonu G."/>
            <person name="Parker D."/>
            <person name="Richards S."/>
            <person name="Ruiz S.J."/>
            <person name="Santibanez J."/>
            <person name="Savard J."/>
            <person name="Scherer S.E."/>
            <person name="Schneider B."/>
            <person name="Sodergren E."/>
            <person name="Tautz D."/>
            <person name="Vattahil S."/>
            <person name="Villasana D."/>
            <person name="White C.S."/>
            <person name="Wright R."/>
            <person name="Park Y."/>
            <person name="Beeman R.W."/>
            <person name="Lord J."/>
            <person name="Oppert B."/>
            <person name="Lorenzen M."/>
            <person name="Brown S."/>
            <person name="Wang L."/>
            <person name="Savard J."/>
            <person name="Tautz D."/>
            <person name="Richards S."/>
            <person name="Weinstock G."/>
            <person name="Gibbs R.A."/>
            <person name="Liu Y."/>
            <person name="Worley K."/>
            <person name="Weinstock G."/>
            <person name="Elsik C.G."/>
            <person name="Reese J.T."/>
            <person name="Elhaik E."/>
            <person name="Landan G."/>
            <person name="Graur D."/>
            <person name="Arensburger P."/>
            <person name="Atkinson P."/>
            <person name="Beeman R.W."/>
            <person name="Beidler J."/>
            <person name="Brown S.J."/>
            <person name="Demuth J.P."/>
            <person name="Drury D.W."/>
            <person name="Du Y.Z."/>
            <person name="Fujiwara H."/>
            <person name="Lorenzen M."/>
            <person name="Maselli V."/>
            <person name="Osanai M."/>
            <person name="Park Y."/>
            <person name="Robertson H.M."/>
            <person name="Tu Z."/>
            <person name="Wang J.J."/>
            <person name="Wang S."/>
            <person name="Richards S."/>
            <person name="Song H."/>
            <person name="Zhang L."/>
            <person name="Sodergren E."/>
            <person name="Werner D."/>
            <person name="Stanke M."/>
            <person name="Morgenstern B."/>
            <person name="Solovyev V."/>
            <person name="Kosarev P."/>
            <person name="Brown G."/>
            <person name="Chen H.C."/>
            <person name="Ermolaeva O."/>
            <person name="Hlavina W."/>
            <person name="Kapustin Y."/>
            <person name="Kiryutin B."/>
            <person name="Kitts P."/>
            <person name="Maglott D."/>
            <person name="Pruitt K."/>
            <person name="Sapojnikov V."/>
            <person name="Souvorov A."/>
            <person name="Mackey A.J."/>
            <person name="Waterhouse R.M."/>
            <person name="Wyder S."/>
            <person name="Zdobnov E.M."/>
            <person name="Zdobnov E.M."/>
            <person name="Wyder S."/>
            <person name="Kriventseva E.V."/>
            <person name="Kadowaki T."/>
            <person name="Bork P."/>
            <person name="Aranda M."/>
            <person name="Bao R."/>
            <person name="Beermann A."/>
            <person name="Berns N."/>
            <person name="Bolognesi R."/>
            <person name="Bonneton F."/>
            <person name="Bopp D."/>
            <person name="Brown S.J."/>
            <person name="Bucher G."/>
            <person name="Butts T."/>
            <person name="Chaumot A."/>
            <person name="Denell R.E."/>
            <person name="Ferrier D.E."/>
            <person name="Friedrich M."/>
            <person name="Gordon C.M."/>
            <person name="Jindra M."/>
            <person name="Klingler M."/>
            <person name="Lan Q."/>
            <person name="Lattorff H.M."/>
            <person name="Laudet V."/>
            <person name="von Levetsow C."/>
            <person name="Liu Z."/>
            <person name="Lutz R."/>
            <person name="Lynch J.A."/>
            <person name="da Fonseca R.N."/>
            <person name="Posnien N."/>
            <person name="Reuter R."/>
            <person name="Roth S."/>
            <person name="Savard J."/>
            <person name="Schinko J.B."/>
            <person name="Schmitt C."/>
            <person name="Schoppmeier M."/>
            <person name="Schroder R."/>
            <person name="Shippy T.D."/>
            <person name="Simonnet F."/>
            <person name="Marques-Souza H."/>
            <person name="Tautz D."/>
            <person name="Tomoyasu Y."/>
            <person name="Trauner J."/>
            <person name="Van der Zee M."/>
            <person name="Vervoort M."/>
            <person name="Wittkopp N."/>
            <person name="Wimmer E.A."/>
            <person name="Yang X."/>
            <person name="Jones A.K."/>
            <person name="Sattelle D.B."/>
            <person name="Ebert P.R."/>
            <person name="Nelson D."/>
            <person name="Scott J.G."/>
            <person name="Beeman R.W."/>
            <person name="Muthukrishnan S."/>
            <person name="Kramer K.J."/>
            <person name="Arakane Y."/>
            <person name="Beeman R.W."/>
            <person name="Zhu Q."/>
            <person name="Hogenkamp D."/>
            <person name="Dixit R."/>
            <person name="Oppert B."/>
            <person name="Jiang H."/>
            <person name="Zou Z."/>
            <person name="Marshall J."/>
            <person name="Elpidina E."/>
            <person name="Vinokurov K."/>
            <person name="Oppert C."/>
            <person name="Zou Z."/>
            <person name="Evans J."/>
            <person name="Lu Z."/>
            <person name="Zhao P."/>
            <person name="Sumathipala N."/>
            <person name="Altincicek B."/>
            <person name="Vilcinskas A."/>
            <person name="Williams M."/>
            <person name="Hultmark D."/>
            <person name="Hetru C."/>
            <person name="Jiang H."/>
            <person name="Grimmelikhuijzen C.J."/>
            <person name="Hauser F."/>
            <person name="Cazzamali G."/>
            <person name="Williamson M."/>
            <person name="Park Y."/>
            <person name="Li B."/>
            <person name="Tanaka Y."/>
            <person name="Predel R."/>
            <person name="Neupert S."/>
            <person name="Schachtner J."/>
            <person name="Verleyen P."/>
            <person name="Raible F."/>
            <person name="Bork P."/>
            <person name="Friedrich M."/>
            <person name="Walden K.K."/>
            <person name="Robertson H.M."/>
            <person name="Angeli S."/>
            <person name="Foret S."/>
            <person name="Bucher G."/>
            <person name="Schuetz S."/>
            <person name="Maleszka R."/>
            <person name="Wimmer E.A."/>
            <person name="Beeman R.W."/>
            <person name="Lorenzen M."/>
            <person name="Tomoyasu Y."/>
            <person name="Miller S.C."/>
            <person name="Grossmann D."/>
            <person name="Bucher G."/>
        </authorList>
    </citation>
    <scope>NUCLEOTIDE SEQUENCE [LARGE SCALE GENOMIC DNA]</scope>
    <source>
        <strain evidence="11 12">Georgia GA2</strain>
    </source>
</reference>
<dbReference type="CDD" id="cd00077">
    <property type="entry name" value="HDc"/>
    <property type="match status" value="2"/>
</dbReference>
<dbReference type="STRING" id="7070.A0A139WNG7"/>
<feature type="active site" description="Proton donor" evidence="5">
    <location>
        <position position="876"/>
    </location>
</feature>
<dbReference type="InterPro" id="IPR003607">
    <property type="entry name" value="HD/PDEase_dom"/>
</dbReference>
<dbReference type="FunFam" id="3.30.450.40:FF:000067">
    <property type="entry name" value="Phosphodiesterase"/>
    <property type="match status" value="1"/>
</dbReference>
<dbReference type="PRINTS" id="PR00387">
    <property type="entry name" value="PDIESTERASE1"/>
</dbReference>
<feature type="binding site" evidence="7">
    <location>
        <position position="1023"/>
    </location>
    <ligand>
        <name>Zn(2+)</name>
        <dbReference type="ChEBI" id="CHEBI:29105"/>
        <label>1</label>
    </ligand>
</feature>
<dbReference type="Proteomes" id="UP000007266">
    <property type="component" value="Linkage group 2"/>
</dbReference>
<dbReference type="InterPro" id="IPR036971">
    <property type="entry name" value="PDEase_catalytic_dom_sf"/>
</dbReference>
<dbReference type="PROSITE" id="PS51845">
    <property type="entry name" value="PDEASE_I_2"/>
    <property type="match status" value="2"/>
</dbReference>
<dbReference type="Pfam" id="PF00233">
    <property type="entry name" value="PDEase_I"/>
    <property type="match status" value="2"/>
</dbReference>